<protein>
    <submittedName>
        <fullName evidence="1">Uncharacterized protein</fullName>
    </submittedName>
</protein>
<proteinExistence type="predicted"/>
<dbReference type="Proteomes" id="UP001482620">
    <property type="component" value="Unassembled WGS sequence"/>
</dbReference>
<gene>
    <name evidence="1" type="ORF">ILYODFUR_018241</name>
</gene>
<evidence type="ECO:0000313" key="2">
    <source>
        <dbReference type="Proteomes" id="UP001482620"/>
    </source>
</evidence>
<reference evidence="1 2" key="1">
    <citation type="submission" date="2021-06" db="EMBL/GenBank/DDBJ databases">
        <authorList>
            <person name="Palmer J.M."/>
        </authorList>
    </citation>
    <scope>NUCLEOTIDE SEQUENCE [LARGE SCALE GENOMIC DNA]</scope>
    <source>
        <strain evidence="2">if_2019</strain>
        <tissue evidence="1">Muscle</tissue>
    </source>
</reference>
<organism evidence="1 2">
    <name type="scientific">Ilyodon furcidens</name>
    <name type="common">goldbreast splitfin</name>
    <dbReference type="NCBI Taxonomy" id="33524"/>
    <lineage>
        <taxon>Eukaryota</taxon>
        <taxon>Metazoa</taxon>
        <taxon>Chordata</taxon>
        <taxon>Craniata</taxon>
        <taxon>Vertebrata</taxon>
        <taxon>Euteleostomi</taxon>
        <taxon>Actinopterygii</taxon>
        <taxon>Neopterygii</taxon>
        <taxon>Teleostei</taxon>
        <taxon>Neoteleostei</taxon>
        <taxon>Acanthomorphata</taxon>
        <taxon>Ovalentaria</taxon>
        <taxon>Atherinomorphae</taxon>
        <taxon>Cyprinodontiformes</taxon>
        <taxon>Goodeidae</taxon>
        <taxon>Ilyodon</taxon>
    </lineage>
</organism>
<comment type="caution">
    <text evidence="1">The sequence shown here is derived from an EMBL/GenBank/DDBJ whole genome shotgun (WGS) entry which is preliminary data.</text>
</comment>
<accession>A0ABV0UH49</accession>
<keyword evidence="2" id="KW-1185">Reference proteome</keyword>
<name>A0ABV0UH49_9TELE</name>
<evidence type="ECO:0000313" key="1">
    <source>
        <dbReference type="EMBL" id="MEQ2244549.1"/>
    </source>
</evidence>
<dbReference type="EMBL" id="JAHRIQ010071274">
    <property type="protein sequence ID" value="MEQ2244549.1"/>
    <property type="molecule type" value="Genomic_DNA"/>
</dbReference>
<sequence>MSECSCVFCTFSHEPGVDSTSKLAFRQLLNFCTPPANLHSCNSSLRLRLRENRVCSTSAHNFKTSLTTVRKGPCHILEDFVCLQGKGHGDGSVGFLTSSVLTG</sequence>